<dbReference type="RefSeq" id="WP_390197833.1">
    <property type="nucleotide sequence ID" value="NZ_JBHMEP010000017.1"/>
</dbReference>
<gene>
    <name evidence="1" type="ORF">ACFFUV_22440</name>
</gene>
<name>A0ABV5HTW5_9VIBR</name>
<dbReference type="Proteomes" id="UP001589645">
    <property type="component" value="Unassembled WGS sequence"/>
</dbReference>
<organism evidence="1 2">
    <name type="scientific">Vibrio olivae</name>
    <dbReference type="NCBI Taxonomy" id="1243002"/>
    <lineage>
        <taxon>Bacteria</taxon>
        <taxon>Pseudomonadati</taxon>
        <taxon>Pseudomonadota</taxon>
        <taxon>Gammaproteobacteria</taxon>
        <taxon>Vibrionales</taxon>
        <taxon>Vibrionaceae</taxon>
        <taxon>Vibrio</taxon>
    </lineage>
</organism>
<evidence type="ECO:0000313" key="1">
    <source>
        <dbReference type="EMBL" id="MFB9137711.1"/>
    </source>
</evidence>
<comment type="caution">
    <text evidence="1">The sequence shown here is derived from an EMBL/GenBank/DDBJ whole genome shotgun (WGS) entry which is preliminary data.</text>
</comment>
<accession>A0ABV5HTW5</accession>
<dbReference type="EMBL" id="JBHMEP010000017">
    <property type="protein sequence ID" value="MFB9137711.1"/>
    <property type="molecule type" value="Genomic_DNA"/>
</dbReference>
<proteinExistence type="predicted"/>
<evidence type="ECO:0000313" key="2">
    <source>
        <dbReference type="Proteomes" id="UP001589645"/>
    </source>
</evidence>
<reference evidence="1 2" key="1">
    <citation type="submission" date="2024-09" db="EMBL/GenBank/DDBJ databases">
        <authorList>
            <person name="Sun Q."/>
            <person name="Mori K."/>
        </authorList>
    </citation>
    <scope>NUCLEOTIDE SEQUENCE [LARGE SCALE GENOMIC DNA]</scope>
    <source>
        <strain evidence="1 2">CECT 8064</strain>
    </source>
</reference>
<keyword evidence="2" id="KW-1185">Reference proteome</keyword>
<protein>
    <submittedName>
        <fullName evidence="1">Uncharacterized protein</fullName>
    </submittedName>
</protein>
<sequence>MNNLKDILAKIEQGSSWVSYDKISGTGPDKVAIKVEPGWMGRLPRETYVAVEKGKVTKLATITQKGIERVSVDPANIMFDMEGGTAVINAKLNSASVKASCLTLGGSVSKCYMVSMNVNGLSVKIPDEDSRYVVYADPEDPGATDLYDASFVIAMPKNMDNEEHHEMFVLNGKVVNINQQPNDIPYIILDHDFDNVTGENGQVVIDIKSNTEYDIELVCCTCGDGSEEPEPEPPFNVDPQKLTLNKDGDTQIVRVEAGDNVSWRIGED</sequence>